<dbReference type="Pfam" id="PF05239">
    <property type="entry name" value="PRC"/>
    <property type="match status" value="1"/>
</dbReference>
<dbReference type="SUPFAM" id="SSF50346">
    <property type="entry name" value="PRC-barrel domain"/>
    <property type="match status" value="2"/>
</dbReference>
<feature type="domain" description="PRC-barrel" evidence="1">
    <location>
        <begin position="19"/>
        <end position="76"/>
    </location>
</feature>
<comment type="caution">
    <text evidence="2">The sequence shown here is derived from an EMBL/GenBank/DDBJ whole genome shotgun (WGS) entry which is preliminary data.</text>
</comment>
<dbReference type="InterPro" id="IPR011033">
    <property type="entry name" value="PRC_barrel-like_sf"/>
</dbReference>
<organism evidence="2 3">
    <name type="scientific">Fusibacter bizertensis</name>
    <dbReference type="NCBI Taxonomy" id="1488331"/>
    <lineage>
        <taxon>Bacteria</taxon>
        <taxon>Bacillati</taxon>
        <taxon>Bacillota</taxon>
        <taxon>Clostridia</taxon>
        <taxon>Eubacteriales</taxon>
        <taxon>Eubacteriales Family XII. Incertae Sedis</taxon>
        <taxon>Fusibacter</taxon>
    </lineage>
</organism>
<dbReference type="RefSeq" id="WP_281095257.1">
    <property type="nucleotide sequence ID" value="NZ_JARYZI010000011.1"/>
</dbReference>
<gene>
    <name evidence="2" type="ORF">QE109_14480</name>
</gene>
<evidence type="ECO:0000259" key="1">
    <source>
        <dbReference type="Pfam" id="PF05239"/>
    </source>
</evidence>
<protein>
    <submittedName>
        <fullName evidence="2">PRC-barrel domain-containing protein</fullName>
    </submittedName>
</protein>
<accession>A0ABT6NG28</accession>
<dbReference type="Proteomes" id="UP001158045">
    <property type="component" value="Unassembled WGS sequence"/>
</dbReference>
<keyword evidence="3" id="KW-1185">Reference proteome</keyword>
<dbReference type="InterPro" id="IPR027275">
    <property type="entry name" value="PRC-brl_dom"/>
</dbReference>
<dbReference type="InterPro" id="IPR014747">
    <property type="entry name" value="Bac_photo_RC_H_C"/>
</dbReference>
<proteinExistence type="predicted"/>
<sequence>MLNKAKKLNNYTLKCIDGEIGKVKEFYFDDQTWEIRYILVNTGNWLFNRKVMISPLSILSVNHEEEYITTKLSKDQIENSPNLESEKPVSKQFLKAYHHYYAFPMYTGNLAYTGVGSAIPTKPLETNQKNPIFETEEETEWDPHLRSTTKVSGYRLHSTEDDFGHVVDFIIDVESWKIHYLEIDTNNWLPGKKVILSTSWIDHISWGESKVFVSLGTDIIKQAPEYTSETALDRNFETKLHDHYQQKGYWIDL</sequence>
<evidence type="ECO:0000313" key="2">
    <source>
        <dbReference type="EMBL" id="MDH8679361.1"/>
    </source>
</evidence>
<evidence type="ECO:0000313" key="3">
    <source>
        <dbReference type="Proteomes" id="UP001158045"/>
    </source>
</evidence>
<name>A0ABT6NG28_9FIRM</name>
<dbReference type="Gene3D" id="3.90.50.10">
    <property type="entry name" value="Photosynthetic Reaction Center, subunit H, domain 2"/>
    <property type="match status" value="2"/>
</dbReference>
<dbReference type="EMBL" id="JARYZI010000011">
    <property type="protein sequence ID" value="MDH8679361.1"/>
    <property type="molecule type" value="Genomic_DNA"/>
</dbReference>
<reference evidence="2 3" key="1">
    <citation type="submission" date="2023-04" db="EMBL/GenBank/DDBJ databases">
        <title>Fusibacter bizertensis strain WBS, isolated from littoral bottom sediments of the Arctic seas - biochemical and genomic analysis.</title>
        <authorList>
            <person name="Brioukhanov A.L."/>
        </authorList>
    </citation>
    <scope>NUCLEOTIDE SEQUENCE [LARGE SCALE GENOMIC DNA]</scope>
    <source>
        <strain evidence="2 3">WBS</strain>
    </source>
</reference>